<evidence type="ECO:0000256" key="3">
    <source>
        <dbReference type="ARBA" id="ARBA00022801"/>
    </source>
</evidence>
<keyword evidence="4" id="KW-0133">Cell shape</keyword>
<feature type="active site" description="Proton acceptor" evidence="7">
    <location>
        <position position="97"/>
    </location>
</feature>
<keyword evidence="10" id="KW-0472">Membrane</keyword>
<evidence type="ECO:0000256" key="10">
    <source>
        <dbReference type="SAM" id="Phobius"/>
    </source>
</evidence>
<name>A0A2M6XUC0_9BACT</name>
<evidence type="ECO:0000256" key="2">
    <source>
        <dbReference type="ARBA" id="ARBA00022729"/>
    </source>
</evidence>
<evidence type="ECO:0000256" key="5">
    <source>
        <dbReference type="ARBA" id="ARBA00022984"/>
    </source>
</evidence>
<keyword evidence="2" id="KW-0732">Signal</keyword>
<dbReference type="PRINTS" id="PR00725">
    <property type="entry name" value="DADACBPTASE1"/>
</dbReference>
<evidence type="ECO:0000256" key="9">
    <source>
        <dbReference type="RuleBase" id="RU004016"/>
    </source>
</evidence>
<evidence type="ECO:0000259" key="11">
    <source>
        <dbReference type="Pfam" id="PF00768"/>
    </source>
</evidence>
<dbReference type="GO" id="GO:0009002">
    <property type="term" value="F:serine-type D-Ala-D-Ala carboxypeptidase activity"/>
    <property type="evidence" value="ECO:0007669"/>
    <property type="project" value="InterPro"/>
</dbReference>
<sequence>MNKIIPIFIAAVIGGGIFGLVLNVFGGFGDDFAANKQLSANIAQITTNPLATDWKQVSPPEIRAVSAVLTEITANGQYNVIWEKKAQQISPIASLTKLMTAVIAAEFYQQNQNITVTKRATEQLDAAGFLKIGERLNLENLLEVMLIESSNDAAFALTEPMGGPNGFVDLMNLKARDLGLNHSYFFNPSGLDPEDTNSPEEQINYSTANDLVILVQYITFEHPEIVKILSKKELALYLDNGQFHHNLQNTNELLGQIPNIIWGKTGTTDKAGGCLLLTIKGKSPGTYLVAVVLNSPDKFDDMKKIIDNYGL</sequence>
<comment type="similarity">
    <text evidence="1 9">Belongs to the peptidase S11 family.</text>
</comment>
<feature type="binding site" evidence="8">
    <location>
        <position position="264"/>
    </location>
    <ligand>
        <name>substrate</name>
    </ligand>
</feature>
<reference evidence="13" key="1">
    <citation type="submission" date="2017-09" db="EMBL/GenBank/DDBJ databases">
        <title>Depth-based differentiation of microbial function through sediment-hosted aquifers and enrichment of novel symbionts in the deep terrestrial subsurface.</title>
        <authorList>
            <person name="Probst A.J."/>
            <person name="Ladd B."/>
            <person name="Jarett J.K."/>
            <person name="Geller-Mcgrath D.E."/>
            <person name="Sieber C.M.K."/>
            <person name="Emerson J.B."/>
            <person name="Anantharaman K."/>
            <person name="Thomas B.C."/>
            <person name="Malmstrom R."/>
            <person name="Stieglmeier M."/>
            <person name="Klingl A."/>
            <person name="Woyke T."/>
            <person name="Ryan C.M."/>
            <person name="Banfield J.F."/>
        </authorList>
    </citation>
    <scope>NUCLEOTIDE SEQUENCE [LARGE SCALE GENOMIC DNA]</scope>
</reference>
<dbReference type="AlphaFoldDB" id="A0A2M6XUC0"/>
<dbReference type="InterPro" id="IPR001967">
    <property type="entry name" value="Peptidase_S11_N"/>
</dbReference>
<feature type="transmembrane region" description="Helical" evidence="10">
    <location>
        <begin position="7"/>
        <end position="28"/>
    </location>
</feature>
<evidence type="ECO:0000256" key="8">
    <source>
        <dbReference type="PIRSR" id="PIRSR618044-2"/>
    </source>
</evidence>
<evidence type="ECO:0000313" key="12">
    <source>
        <dbReference type="EMBL" id="PIU15248.1"/>
    </source>
</evidence>
<dbReference type="PANTHER" id="PTHR21581">
    <property type="entry name" value="D-ALANYL-D-ALANINE CARBOXYPEPTIDASE"/>
    <property type="match status" value="1"/>
</dbReference>
<accession>A0A2M6XUC0</accession>
<dbReference type="SUPFAM" id="SSF56601">
    <property type="entry name" value="beta-lactamase/transpeptidase-like"/>
    <property type="match status" value="1"/>
</dbReference>
<protein>
    <recommendedName>
        <fullName evidence="11">Peptidase S11 D-alanyl-D-alanine carboxypeptidase A N-terminal domain-containing protein</fullName>
    </recommendedName>
</protein>
<feature type="domain" description="Peptidase S11 D-alanyl-D-alanine carboxypeptidase A N-terminal" evidence="11">
    <location>
        <begin position="55"/>
        <end position="295"/>
    </location>
</feature>
<keyword evidence="10" id="KW-0812">Transmembrane</keyword>
<evidence type="ECO:0000256" key="1">
    <source>
        <dbReference type="ARBA" id="ARBA00007164"/>
    </source>
</evidence>
<keyword evidence="6" id="KW-0961">Cell wall biogenesis/degradation</keyword>
<evidence type="ECO:0000256" key="7">
    <source>
        <dbReference type="PIRSR" id="PIRSR618044-1"/>
    </source>
</evidence>
<dbReference type="InterPro" id="IPR018044">
    <property type="entry name" value="Peptidase_S11"/>
</dbReference>
<dbReference type="EMBL" id="PEXQ01000047">
    <property type="protein sequence ID" value="PIU15248.1"/>
    <property type="molecule type" value="Genomic_DNA"/>
</dbReference>
<evidence type="ECO:0000256" key="4">
    <source>
        <dbReference type="ARBA" id="ARBA00022960"/>
    </source>
</evidence>
<dbReference type="Pfam" id="PF00768">
    <property type="entry name" value="Peptidase_S11"/>
    <property type="match status" value="1"/>
</dbReference>
<dbReference type="GO" id="GO:0006508">
    <property type="term" value="P:proteolysis"/>
    <property type="evidence" value="ECO:0007669"/>
    <property type="project" value="InterPro"/>
</dbReference>
<keyword evidence="3" id="KW-0378">Hydrolase</keyword>
<gene>
    <name evidence="12" type="ORF">COT20_01890</name>
</gene>
<feature type="active site" description="Acyl-ester intermediate" evidence="7">
    <location>
        <position position="94"/>
    </location>
</feature>
<dbReference type="InterPro" id="IPR012338">
    <property type="entry name" value="Beta-lactam/transpept-like"/>
</dbReference>
<comment type="caution">
    <text evidence="12">The sequence shown here is derived from an EMBL/GenBank/DDBJ whole genome shotgun (WGS) entry which is preliminary data.</text>
</comment>
<evidence type="ECO:0000313" key="13">
    <source>
        <dbReference type="Proteomes" id="UP000229784"/>
    </source>
</evidence>
<keyword evidence="10" id="KW-1133">Transmembrane helix</keyword>
<dbReference type="Gene3D" id="3.40.710.10">
    <property type="entry name" value="DD-peptidase/beta-lactamase superfamily"/>
    <property type="match status" value="1"/>
</dbReference>
<dbReference type="GO" id="GO:0071555">
    <property type="term" value="P:cell wall organization"/>
    <property type="evidence" value="ECO:0007669"/>
    <property type="project" value="UniProtKB-KW"/>
</dbReference>
<dbReference type="Proteomes" id="UP000229784">
    <property type="component" value="Unassembled WGS sequence"/>
</dbReference>
<organism evidence="12 13">
    <name type="scientific">bacterium (Candidatus Gribaldobacteria) CG08_land_8_20_14_0_20_39_15</name>
    <dbReference type="NCBI Taxonomy" id="2014273"/>
    <lineage>
        <taxon>Bacteria</taxon>
        <taxon>Candidatus Gribaldobacteria</taxon>
    </lineage>
</organism>
<feature type="active site" evidence="7">
    <location>
        <position position="149"/>
    </location>
</feature>
<dbReference type="PANTHER" id="PTHR21581:SF6">
    <property type="entry name" value="TRAFFICKING PROTEIN PARTICLE COMPLEX SUBUNIT 12"/>
    <property type="match status" value="1"/>
</dbReference>
<evidence type="ECO:0000256" key="6">
    <source>
        <dbReference type="ARBA" id="ARBA00023316"/>
    </source>
</evidence>
<keyword evidence="5" id="KW-0573">Peptidoglycan synthesis</keyword>
<dbReference type="GO" id="GO:0009252">
    <property type="term" value="P:peptidoglycan biosynthetic process"/>
    <property type="evidence" value="ECO:0007669"/>
    <property type="project" value="UniProtKB-KW"/>
</dbReference>
<dbReference type="GO" id="GO:0008360">
    <property type="term" value="P:regulation of cell shape"/>
    <property type="evidence" value="ECO:0007669"/>
    <property type="project" value="UniProtKB-KW"/>
</dbReference>
<proteinExistence type="inferred from homology"/>